<dbReference type="PANTHER" id="PTHR33990">
    <property type="entry name" value="PROTEIN YJDN-RELATED"/>
    <property type="match status" value="1"/>
</dbReference>
<evidence type="ECO:0000259" key="1">
    <source>
        <dbReference type="Pfam" id="PF06983"/>
    </source>
</evidence>
<feature type="domain" description="PhnB-like" evidence="1">
    <location>
        <begin position="122"/>
        <end position="247"/>
    </location>
</feature>
<evidence type="ECO:0000313" key="3">
    <source>
        <dbReference type="Proteomes" id="UP000270224"/>
    </source>
</evidence>
<gene>
    <name evidence="2" type="ORF">EGI11_04290</name>
</gene>
<accession>A0A3N0WZA0</accession>
<dbReference type="EMBL" id="RJUG01000002">
    <property type="protein sequence ID" value="ROI09981.1"/>
    <property type="molecule type" value="Genomic_DNA"/>
</dbReference>
<dbReference type="InterPro" id="IPR029068">
    <property type="entry name" value="Glyas_Bleomycin-R_OHBP_Dase"/>
</dbReference>
<dbReference type="InterPro" id="IPR028973">
    <property type="entry name" value="PhnB-like"/>
</dbReference>
<comment type="caution">
    <text evidence="2">The sequence shown here is derived from an EMBL/GenBank/DDBJ whole genome shotgun (WGS) entry which is preliminary data.</text>
</comment>
<dbReference type="Gene3D" id="3.10.180.10">
    <property type="entry name" value="2,3-Dihydroxybiphenyl 1,2-Dioxygenase, domain 1"/>
    <property type="match status" value="2"/>
</dbReference>
<dbReference type="Proteomes" id="UP000270224">
    <property type="component" value="Unassembled WGS sequence"/>
</dbReference>
<evidence type="ECO:0000313" key="2">
    <source>
        <dbReference type="EMBL" id="ROI09981.1"/>
    </source>
</evidence>
<dbReference type="CDD" id="cd06588">
    <property type="entry name" value="PhnB_like"/>
    <property type="match status" value="2"/>
</dbReference>
<dbReference type="Pfam" id="PF06983">
    <property type="entry name" value="3-dmu-9_3-mt"/>
    <property type="match status" value="2"/>
</dbReference>
<dbReference type="AlphaFoldDB" id="A0A3N0WZA0"/>
<dbReference type="OrthoDB" id="9806473at2"/>
<name>A0A3N0WZA0_9FLAO</name>
<dbReference type="SUPFAM" id="SSF54593">
    <property type="entry name" value="Glyoxalase/Bleomycin resistance protein/Dihydroxybiphenyl dioxygenase"/>
    <property type="match status" value="2"/>
</dbReference>
<dbReference type="RefSeq" id="WP_123265229.1">
    <property type="nucleotide sequence ID" value="NZ_RJUG01000002.1"/>
</dbReference>
<protein>
    <submittedName>
        <fullName evidence="2">VOC family protein</fullName>
    </submittedName>
</protein>
<sequence>MTNEIFPCLWFDGDGKAAADFYCETFGGKITADTQMVINTELFGQKIMILNAGPQFQKNASISFGVLCEDADELKRYWENLVDGGKVLLELAEQPWSVLYGWVRDKFGVTWQLSINQKKEVQRIVPTLMFLHENNGKAAEAMIFYTDIFPNSKIGSILKYGDGIAPDPNEKPENIQHAHFEIDGYSLFCLDYSYDHPFDFNEGISLVVMTDTQEQTDHLWNNLTADGGRESMCGWLKDKYGVSWQIVPKKLLQLMNGEDHEKGAKVMQAMMKMQKIIISDLETAYNS</sequence>
<feature type="domain" description="PhnB-like" evidence="1">
    <location>
        <begin position="4"/>
        <end position="113"/>
    </location>
</feature>
<proteinExistence type="predicted"/>
<organism evidence="2 3">
    <name type="scientific">Kaistella daneshvariae</name>
    <dbReference type="NCBI Taxonomy" id="2487074"/>
    <lineage>
        <taxon>Bacteria</taxon>
        <taxon>Pseudomonadati</taxon>
        <taxon>Bacteroidota</taxon>
        <taxon>Flavobacteriia</taxon>
        <taxon>Flavobacteriales</taxon>
        <taxon>Weeksellaceae</taxon>
        <taxon>Chryseobacterium group</taxon>
        <taxon>Kaistella</taxon>
    </lineage>
</organism>
<reference evidence="3" key="1">
    <citation type="submission" date="2018-11" db="EMBL/GenBank/DDBJ databases">
        <title>Proposal to divide the Flavobacteriaceae and reorganize its genera based on Amino Acid Identity values calculated from whole genome sequences.</title>
        <authorList>
            <person name="Nicholson A.C."/>
            <person name="Gulvik C.A."/>
            <person name="Whitney A.M."/>
            <person name="Humrighouse B.W."/>
            <person name="Bell M."/>
            <person name="Holmes B."/>
            <person name="Steigerwalt A."/>
            <person name="Villarma A."/>
            <person name="Sheth M."/>
            <person name="Batra D."/>
            <person name="Pryor J."/>
            <person name="Bernardet J.-F."/>
            <person name="Hugo C."/>
            <person name="Kampfer P."/>
            <person name="Newman J."/>
            <person name="Mcquiston J.R."/>
        </authorList>
    </citation>
    <scope>NUCLEOTIDE SEQUENCE [LARGE SCALE GENOMIC DNA]</scope>
    <source>
        <strain evidence="3">H3056</strain>
    </source>
</reference>
<reference evidence="3" key="2">
    <citation type="submission" date="2018-11" db="EMBL/GenBank/DDBJ databases">
        <title>Proposal to divide the Flavobacteriaceae and reorganize its genera based on Amino Acid Identity values calculated from whole genome sequences.</title>
        <authorList>
            <person name="Nicholson A.C."/>
            <person name="Gulvik C.A."/>
            <person name="Whitney A.M."/>
            <person name="Humrighouse B.W."/>
            <person name="Bell M."/>
            <person name="Holmens B."/>
            <person name="Steigerwalt A."/>
            <person name="Villarma A."/>
            <person name="Sheth M."/>
            <person name="Batra D."/>
            <person name="Pryor J."/>
            <person name="Bernardet J.-F."/>
            <person name="Hugo C."/>
            <person name="Kampfer P."/>
            <person name="Newman J."/>
            <person name="Mcquiston J.R."/>
        </authorList>
    </citation>
    <scope>NUCLEOTIDE SEQUENCE [LARGE SCALE GENOMIC DNA]</scope>
    <source>
        <strain evidence="3">H3056</strain>
    </source>
</reference>